<dbReference type="AlphaFoldDB" id="A0A6I4TNX4"/>
<gene>
    <name evidence="1" type="ORF">GRI97_01190</name>
</gene>
<name>A0A6I4TNX4_9SPHN</name>
<organism evidence="1 2">
    <name type="scientific">Croceibacterium xixiisoli</name>
    <dbReference type="NCBI Taxonomy" id="1476466"/>
    <lineage>
        <taxon>Bacteria</taxon>
        <taxon>Pseudomonadati</taxon>
        <taxon>Pseudomonadota</taxon>
        <taxon>Alphaproteobacteria</taxon>
        <taxon>Sphingomonadales</taxon>
        <taxon>Erythrobacteraceae</taxon>
        <taxon>Croceibacterium</taxon>
    </lineage>
</organism>
<comment type="caution">
    <text evidence="1">The sequence shown here is derived from an EMBL/GenBank/DDBJ whole genome shotgun (WGS) entry which is preliminary data.</text>
</comment>
<sequence length="136" mass="15068">MFSVIAGMVLSATGLAADSPDPRRFTLTCVSTKEPRPPIQTWIVDVNLDLLTYYVDGQFGGPNEIASDDGNRITFFLWGPDMHGVQIASQQAFDRSDGHWYFVVRTDGASMSADAICTQSLPREGFKADDRYTRPE</sequence>
<dbReference type="Proteomes" id="UP000469430">
    <property type="component" value="Unassembled WGS sequence"/>
</dbReference>
<accession>A0A6I4TNX4</accession>
<evidence type="ECO:0000313" key="1">
    <source>
        <dbReference type="EMBL" id="MXO97602.1"/>
    </source>
</evidence>
<dbReference type="RefSeq" id="WP_161389325.1">
    <property type="nucleotide sequence ID" value="NZ_JBHSCP010000001.1"/>
</dbReference>
<dbReference type="EMBL" id="WTYJ01000001">
    <property type="protein sequence ID" value="MXO97602.1"/>
    <property type="molecule type" value="Genomic_DNA"/>
</dbReference>
<keyword evidence="2" id="KW-1185">Reference proteome</keyword>
<reference evidence="1 2" key="1">
    <citation type="submission" date="2019-12" db="EMBL/GenBank/DDBJ databases">
        <title>Genomic-based taxomic classification of the family Erythrobacteraceae.</title>
        <authorList>
            <person name="Xu L."/>
        </authorList>
    </citation>
    <scope>NUCLEOTIDE SEQUENCE [LARGE SCALE GENOMIC DNA]</scope>
    <source>
        <strain evidence="1 2">S36</strain>
    </source>
</reference>
<dbReference type="OrthoDB" id="9788621at2"/>
<protein>
    <submittedName>
        <fullName evidence="1">Uncharacterized protein</fullName>
    </submittedName>
</protein>
<evidence type="ECO:0000313" key="2">
    <source>
        <dbReference type="Proteomes" id="UP000469430"/>
    </source>
</evidence>
<proteinExistence type="predicted"/>